<organism evidence="2 3">
    <name type="scientific">Riccia sorocarpa</name>
    <dbReference type="NCBI Taxonomy" id="122646"/>
    <lineage>
        <taxon>Eukaryota</taxon>
        <taxon>Viridiplantae</taxon>
        <taxon>Streptophyta</taxon>
        <taxon>Embryophyta</taxon>
        <taxon>Marchantiophyta</taxon>
        <taxon>Marchantiopsida</taxon>
        <taxon>Marchantiidae</taxon>
        <taxon>Marchantiales</taxon>
        <taxon>Ricciaceae</taxon>
        <taxon>Riccia</taxon>
    </lineage>
</organism>
<evidence type="ECO:0000313" key="2">
    <source>
        <dbReference type="EMBL" id="KAL3700207.1"/>
    </source>
</evidence>
<dbReference type="AlphaFoldDB" id="A0ABD3IBU5"/>
<sequence length="107" mass="11325">MSSTQENPAAQEIKAGAGESNVTESIKERAKTAISKLTDDESHTPQSLGQAVGEMKDRQSEVLSGKTSDIYTARPIPPDVGNESDPGEKAARGQIMTSLPEVQDALN</sequence>
<reference evidence="2 3" key="1">
    <citation type="submission" date="2024-09" db="EMBL/GenBank/DDBJ databases">
        <title>Chromosome-scale assembly of Riccia sorocarpa.</title>
        <authorList>
            <person name="Paukszto L."/>
        </authorList>
    </citation>
    <scope>NUCLEOTIDE SEQUENCE [LARGE SCALE GENOMIC DNA]</scope>
    <source>
        <strain evidence="2">LP-2024</strain>
        <tissue evidence="2">Aerial parts of the thallus</tissue>
    </source>
</reference>
<name>A0ABD3IBU5_9MARC</name>
<feature type="region of interest" description="Disordered" evidence="1">
    <location>
        <begin position="1"/>
        <end position="107"/>
    </location>
</feature>
<keyword evidence="3" id="KW-1185">Reference proteome</keyword>
<comment type="caution">
    <text evidence="2">The sequence shown here is derived from an EMBL/GenBank/DDBJ whole genome shotgun (WGS) entry which is preliminary data.</text>
</comment>
<evidence type="ECO:0000313" key="3">
    <source>
        <dbReference type="Proteomes" id="UP001633002"/>
    </source>
</evidence>
<protein>
    <submittedName>
        <fullName evidence="2">Uncharacterized protein</fullName>
    </submittedName>
</protein>
<evidence type="ECO:0000256" key="1">
    <source>
        <dbReference type="SAM" id="MobiDB-lite"/>
    </source>
</evidence>
<feature type="compositionally biased region" description="Polar residues" evidence="1">
    <location>
        <begin position="61"/>
        <end position="70"/>
    </location>
</feature>
<dbReference type="Proteomes" id="UP001633002">
    <property type="component" value="Unassembled WGS sequence"/>
</dbReference>
<accession>A0ABD3IBU5</accession>
<dbReference type="EMBL" id="JBJQOH010000001">
    <property type="protein sequence ID" value="KAL3700207.1"/>
    <property type="molecule type" value="Genomic_DNA"/>
</dbReference>
<proteinExistence type="predicted"/>
<gene>
    <name evidence="2" type="ORF">R1sor_018229</name>
</gene>
<feature type="compositionally biased region" description="Basic and acidic residues" evidence="1">
    <location>
        <begin position="25"/>
        <end position="43"/>
    </location>
</feature>